<dbReference type="GO" id="GO:0046972">
    <property type="term" value="F:histone H4K16 acetyltransferase activity"/>
    <property type="evidence" value="ECO:0007669"/>
    <property type="project" value="TreeGrafter"/>
</dbReference>
<evidence type="ECO:0000313" key="14">
    <source>
        <dbReference type="Proteomes" id="UP000007148"/>
    </source>
</evidence>
<dbReference type="AlphaFoldDB" id="G4TS20"/>
<evidence type="ECO:0000256" key="2">
    <source>
        <dbReference type="ARBA" id="ARBA00022679"/>
    </source>
</evidence>
<evidence type="ECO:0000256" key="6">
    <source>
        <dbReference type="ARBA" id="ARBA00023015"/>
    </source>
</evidence>
<sequence length="672" mass="74865">MASEAPLPILNPTLDDTEDEIGQPMYNSRATLGQNSQHTETKPAHSRRSSRGSKRKRSASFDFDIPPHVPEHDVLDHAPSSSSTRSKRAKVATSRRRPIEVADSQFLQQPVHGGIEGTQQLDTESEATGHISATQSATNGDSSTVLDDMFSLERLAPEKTYLYPPNGSATPLAEGGSLTLKDAQSDSRSVGQDKEEDKEQPTAPNFERVFFGKWRITPWYYSPYPAMEMDTSAYYKAHNTGGSKIQGTSVYAKPQQENGGMYGTGPIRLGSKSEPPLHAKASSLWVCERCFKYSDRPLFQLHTPDGQPLDLHSNTSCNISSPPGVKVYDDELARPQSTAQPAPPEREGRVRIYEVNPARHKLFCQNLTLFGKLFIDWKSIFFECDGFNFYVITSVEDGVESFVGFFSKERDSPEDYNLACIITFPPYQRRGFGRLMIEFSYQLSKREGRIGSPEKPLSDLGLRSYYSVWANMILDYLLYVVFHPPCTSTHRHTREQIKVNQMVMDRSKASKRGLYHNNNQDHRVDKPLGTSRTITPVIIHPDGSALVHFSFDCTLQQLAEGAHLTVADASFALGEMGLEPYILSTTTPTTTAPYKEEAEKEQEDKHTSAVISGADTGAVPTQPTPSESAAKDSKHDKKIVFTRQLIQLVAEKVPFRKRPRIDPACVLLGPPL</sequence>
<keyword evidence="3" id="KW-0479">Metal-binding</keyword>
<dbReference type="HOGENOM" id="CLU_408877_0_0_1"/>
<dbReference type="eggNOG" id="KOG2747">
    <property type="taxonomic scope" value="Eukaryota"/>
</dbReference>
<reference evidence="13 14" key="1">
    <citation type="journal article" date="2011" name="PLoS Pathog.">
        <title>Endophytic Life Strategies Decoded by Genome and Transcriptome Analyses of the Mutualistic Root Symbiont Piriformospora indica.</title>
        <authorList>
            <person name="Zuccaro A."/>
            <person name="Lahrmann U."/>
            <person name="Guldener U."/>
            <person name="Langen G."/>
            <person name="Pfiffi S."/>
            <person name="Biedenkopf D."/>
            <person name="Wong P."/>
            <person name="Samans B."/>
            <person name="Grimm C."/>
            <person name="Basiewicz M."/>
            <person name="Murat C."/>
            <person name="Martin F."/>
            <person name="Kogel K.H."/>
        </authorList>
    </citation>
    <scope>NUCLEOTIDE SEQUENCE [LARGE SCALE GENOMIC DNA]</scope>
    <source>
        <strain evidence="13 14">DSM 11827</strain>
    </source>
</reference>
<feature type="compositionally biased region" description="Basic residues" evidence="11">
    <location>
        <begin position="44"/>
        <end position="58"/>
    </location>
</feature>
<evidence type="ECO:0000256" key="5">
    <source>
        <dbReference type="ARBA" id="ARBA00022833"/>
    </source>
</evidence>
<feature type="compositionally biased region" description="Polar residues" evidence="11">
    <location>
        <begin position="131"/>
        <end position="144"/>
    </location>
</feature>
<evidence type="ECO:0000256" key="9">
    <source>
        <dbReference type="ARBA" id="ARBA00023315"/>
    </source>
</evidence>
<feature type="domain" description="MYST-type HAT" evidence="12">
    <location>
        <begin position="201"/>
        <end position="588"/>
    </location>
</feature>
<keyword evidence="2 13" id="KW-0808">Transferase</keyword>
<feature type="region of interest" description="Disordered" evidence="11">
    <location>
        <begin position="182"/>
        <end position="204"/>
    </location>
</feature>
<evidence type="ECO:0000256" key="1">
    <source>
        <dbReference type="ARBA" id="ARBA00004123"/>
    </source>
</evidence>
<protein>
    <submittedName>
        <fullName evidence="13">Probable histone acetyltransferase</fullName>
    </submittedName>
</protein>
<keyword evidence="7" id="KW-0804">Transcription</keyword>
<dbReference type="SUPFAM" id="SSF55729">
    <property type="entry name" value="Acyl-CoA N-acyltransferases (Nat)"/>
    <property type="match status" value="1"/>
</dbReference>
<keyword evidence="14" id="KW-1185">Reference proteome</keyword>
<dbReference type="InterPro" id="IPR050603">
    <property type="entry name" value="MYST_HAT"/>
</dbReference>
<dbReference type="GO" id="GO:0006355">
    <property type="term" value="P:regulation of DNA-templated transcription"/>
    <property type="evidence" value="ECO:0007669"/>
    <property type="project" value="InterPro"/>
</dbReference>
<name>G4TS20_SERID</name>
<evidence type="ECO:0000313" key="13">
    <source>
        <dbReference type="EMBL" id="CCA74113.1"/>
    </source>
</evidence>
<evidence type="ECO:0000256" key="7">
    <source>
        <dbReference type="ARBA" id="ARBA00023163"/>
    </source>
</evidence>
<evidence type="ECO:0000259" key="12">
    <source>
        <dbReference type="PROSITE" id="PS51726"/>
    </source>
</evidence>
<organism evidence="13 14">
    <name type="scientific">Serendipita indica (strain DSM 11827)</name>
    <name type="common">Root endophyte fungus</name>
    <name type="synonym">Piriformospora indica</name>
    <dbReference type="NCBI Taxonomy" id="1109443"/>
    <lineage>
        <taxon>Eukaryota</taxon>
        <taxon>Fungi</taxon>
        <taxon>Dikarya</taxon>
        <taxon>Basidiomycota</taxon>
        <taxon>Agaricomycotina</taxon>
        <taxon>Agaricomycetes</taxon>
        <taxon>Sebacinales</taxon>
        <taxon>Serendipitaceae</taxon>
        <taxon>Serendipita</taxon>
    </lineage>
</organism>
<dbReference type="OrthoDB" id="787137at2759"/>
<feature type="compositionally biased region" description="Basic and acidic residues" evidence="11">
    <location>
        <begin position="191"/>
        <end position="200"/>
    </location>
</feature>
<dbReference type="PROSITE" id="PS51726">
    <property type="entry name" value="MYST_HAT"/>
    <property type="match status" value="1"/>
</dbReference>
<keyword evidence="5" id="KW-0862">Zinc</keyword>
<keyword evidence="9" id="KW-0012">Acyltransferase</keyword>
<accession>G4TS20</accession>
<dbReference type="GO" id="GO:0035267">
    <property type="term" value="C:NuA4 histone acetyltransferase complex"/>
    <property type="evidence" value="ECO:0007669"/>
    <property type="project" value="TreeGrafter"/>
</dbReference>
<dbReference type="Proteomes" id="UP000007148">
    <property type="component" value="Unassembled WGS sequence"/>
</dbReference>
<keyword evidence="8" id="KW-0539">Nucleus</keyword>
<dbReference type="InParanoid" id="G4TS20"/>
<dbReference type="OMA" id="THRHTRE"/>
<dbReference type="PANTHER" id="PTHR10615:SF219">
    <property type="entry name" value="HISTONE ACETYLTRANSFERASE KAT5"/>
    <property type="match status" value="1"/>
</dbReference>
<dbReference type="InterPro" id="IPR016181">
    <property type="entry name" value="Acyl_CoA_acyltransferase"/>
</dbReference>
<dbReference type="PANTHER" id="PTHR10615">
    <property type="entry name" value="HISTONE ACETYLTRANSFERASE"/>
    <property type="match status" value="1"/>
</dbReference>
<keyword evidence="4" id="KW-0863">Zinc-finger</keyword>
<feature type="compositionally biased region" description="Basic and acidic residues" evidence="11">
    <location>
        <begin position="594"/>
        <end position="607"/>
    </location>
</feature>
<dbReference type="GO" id="GO:0008270">
    <property type="term" value="F:zinc ion binding"/>
    <property type="evidence" value="ECO:0007669"/>
    <property type="project" value="UniProtKB-KW"/>
</dbReference>
<dbReference type="Gene3D" id="3.30.60.60">
    <property type="entry name" value="N-acetyl transferase-like"/>
    <property type="match status" value="1"/>
</dbReference>
<dbReference type="STRING" id="1109443.G4TS20"/>
<evidence type="ECO:0000256" key="4">
    <source>
        <dbReference type="ARBA" id="ARBA00022771"/>
    </source>
</evidence>
<dbReference type="EMBL" id="CAFZ01000280">
    <property type="protein sequence ID" value="CCA74113.1"/>
    <property type="molecule type" value="Genomic_DNA"/>
</dbReference>
<dbReference type="GO" id="GO:0005634">
    <property type="term" value="C:nucleus"/>
    <property type="evidence" value="ECO:0007669"/>
    <property type="project" value="UniProtKB-SubCell"/>
</dbReference>
<feature type="region of interest" description="Disordered" evidence="11">
    <location>
        <begin position="585"/>
        <end position="635"/>
    </location>
</feature>
<feature type="compositionally biased region" description="Basic residues" evidence="11">
    <location>
        <begin position="85"/>
        <end position="96"/>
    </location>
</feature>
<evidence type="ECO:0000256" key="10">
    <source>
        <dbReference type="PIRSR" id="PIRSR602717-51"/>
    </source>
</evidence>
<dbReference type="InterPro" id="IPR002717">
    <property type="entry name" value="HAT_MYST-type"/>
</dbReference>
<proteinExistence type="predicted"/>
<dbReference type="Pfam" id="PF01853">
    <property type="entry name" value="MOZ_SAS"/>
    <property type="match status" value="1"/>
</dbReference>
<feature type="region of interest" description="Disordered" evidence="11">
    <location>
        <begin position="1"/>
        <end position="144"/>
    </location>
</feature>
<feature type="active site" description="Proton donor/acceptor" evidence="10">
    <location>
        <position position="454"/>
    </location>
</feature>
<evidence type="ECO:0000256" key="11">
    <source>
        <dbReference type="SAM" id="MobiDB-lite"/>
    </source>
</evidence>
<keyword evidence="6" id="KW-0805">Transcription regulation</keyword>
<feature type="compositionally biased region" description="Polar residues" evidence="11">
    <location>
        <begin position="25"/>
        <end position="38"/>
    </location>
</feature>
<comment type="subcellular location">
    <subcellularLocation>
        <location evidence="1">Nucleus</location>
    </subcellularLocation>
</comment>
<evidence type="ECO:0000256" key="3">
    <source>
        <dbReference type="ARBA" id="ARBA00022723"/>
    </source>
</evidence>
<comment type="caution">
    <text evidence="13">The sequence shown here is derived from an EMBL/GenBank/DDBJ whole genome shotgun (WGS) entry which is preliminary data.</text>
</comment>
<evidence type="ECO:0000256" key="8">
    <source>
        <dbReference type="ARBA" id="ARBA00023242"/>
    </source>
</evidence>
<dbReference type="Gene3D" id="3.40.630.30">
    <property type="match status" value="1"/>
</dbReference>
<gene>
    <name evidence="13" type="ORF">PIIN_08067</name>
</gene>